<dbReference type="PANTHER" id="PTHR42912:SF93">
    <property type="entry name" value="N6-ADENOSINE-METHYLTRANSFERASE TMT1A"/>
    <property type="match status" value="1"/>
</dbReference>
<protein>
    <submittedName>
        <fullName evidence="2">Methyltransferase domain-containing protein</fullName>
    </submittedName>
</protein>
<organism evidence="2 3">
    <name type="scientific">Halorubrum aquaticum</name>
    <dbReference type="NCBI Taxonomy" id="387340"/>
    <lineage>
        <taxon>Archaea</taxon>
        <taxon>Methanobacteriati</taxon>
        <taxon>Methanobacteriota</taxon>
        <taxon>Stenosarchaea group</taxon>
        <taxon>Halobacteria</taxon>
        <taxon>Halobacteriales</taxon>
        <taxon>Haloferacaceae</taxon>
        <taxon>Halorubrum</taxon>
    </lineage>
</organism>
<evidence type="ECO:0000313" key="2">
    <source>
        <dbReference type="EMBL" id="SFH48535.1"/>
    </source>
</evidence>
<dbReference type="RefSeq" id="WP_149783991.1">
    <property type="nucleotide sequence ID" value="NZ_BAAADP010000003.1"/>
</dbReference>
<dbReference type="GO" id="GO:0008757">
    <property type="term" value="F:S-adenosylmethionine-dependent methyltransferase activity"/>
    <property type="evidence" value="ECO:0007669"/>
    <property type="project" value="InterPro"/>
</dbReference>
<proteinExistence type="predicted"/>
<dbReference type="Gene3D" id="3.40.50.150">
    <property type="entry name" value="Vaccinia Virus protein VP39"/>
    <property type="match status" value="1"/>
</dbReference>
<evidence type="ECO:0000259" key="1">
    <source>
        <dbReference type="Pfam" id="PF08241"/>
    </source>
</evidence>
<dbReference type="SUPFAM" id="SSF53335">
    <property type="entry name" value="S-adenosyl-L-methionine-dependent methyltransferases"/>
    <property type="match status" value="1"/>
</dbReference>
<sequence>MGFHTFDADRAAKLEDPERYAWVSREELIDAVDPAADGTVADLGSGTGFYTDDVAPHAGTVYGVDVQAEMHDRYREKGLPENVELVESDVADLPFDADALDAAFSTMTFHEFADDDAVTELARVLRTGGRLAVFDWSADGAEATGPPLEERYGLGDATAMLEAAGFEVAHGTTRTETFVVVARAP</sequence>
<keyword evidence="2" id="KW-0808">Transferase</keyword>
<dbReference type="InterPro" id="IPR029063">
    <property type="entry name" value="SAM-dependent_MTases_sf"/>
</dbReference>
<feature type="domain" description="Methyltransferase type 11" evidence="1">
    <location>
        <begin position="42"/>
        <end position="132"/>
    </location>
</feature>
<keyword evidence="3" id="KW-1185">Reference proteome</keyword>
<keyword evidence="2" id="KW-0489">Methyltransferase</keyword>
<dbReference type="PANTHER" id="PTHR42912">
    <property type="entry name" value="METHYLTRANSFERASE"/>
    <property type="match status" value="1"/>
</dbReference>
<dbReference type="OrthoDB" id="302307at2157"/>
<dbReference type="GO" id="GO:0032259">
    <property type="term" value="P:methylation"/>
    <property type="evidence" value="ECO:0007669"/>
    <property type="project" value="UniProtKB-KW"/>
</dbReference>
<dbReference type="InterPro" id="IPR050508">
    <property type="entry name" value="Methyltransf_Superfamily"/>
</dbReference>
<dbReference type="Proteomes" id="UP000323537">
    <property type="component" value="Unassembled WGS sequence"/>
</dbReference>
<name>A0A1I3AEX7_9EURY</name>
<dbReference type="Pfam" id="PF08241">
    <property type="entry name" value="Methyltransf_11"/>
    <property type="match status" value="1"/>
</dbReference>
<reference evidence="2 3" key="1">
    <citation type="submission" date="2016-10" db="EMBL/GenBank/DDBJ databases">
        <authorList>
            <person name="Varghese N."/>
            <person name="Submissions S."/>
        </authorList>
    </citation>
    <scope>NUCLEOTIDE SEQUENCE [LARGE SCALE GENOMIC DNA]</scope>
    <source>
        <strain evidence="2 3">CGMCC 1.6377</strain>
    </source>
</reference>
<dbReference type="AlphaFoldDB" id="A0A1I3AEX7"/>
<accession>A0A1I3AEX7</accession>
<gene>
    <name evidence="2" type="ORF">SAMN04488066_105145</name>
</gene>
<evidence type="ECO:0000313" key="3">
    <source>
        <dbReference type="Proteomes" id="UP000323537"/>
    </source>
</evidence>
<dbReference type="CDD" id="cd02440">
    <property type="entry name" value="AdoMet_MTases"/>
    <property type="match status" value="1"/>
</dbReference>
<dbReference type="EMBL" id="FOPZ01000005">
    <property type="protein sequence ID" value="SFH48535.1"/>
    <property type="molecule type" value="Genomic_DNA"/>
</dbReference>
<dbReference type="InterPro" id="IPR013216">
    <property type="entry name" value="Methyltransf_11"/>
</dbReference>